<dbReference type="InterPro" id="IPR002110">
    <property type="entry name" value="Ankyrin_rpt"/>
</dbReference>
<feature type="domain" description="GPI inositol-deacylase winged helix" evidence="4">
    <location>
        <begin position="460"/>
        <end position="545"/>
    </location>
</feature>
<evidence type="ECO:0000313" key="6">
    <source>
        <dbReference type="EMBL" id="KAF2033016.1"/>
    </source>
</evidence>
<dbReference type="InterPro" id="IPR027417">
    <property type="entry name" value="P-loop_NTPase"/>
</dbReference>
<dbReference type="PROSITE" id="PS50297">
    <property type="entry name" value="ANK_REP_REGION"/>
    <property type="match status" value="4"/>
</dbReference>
<dbReference type="Proteomes" id="UP000799777">
    <property type="component" value="Unassembled WGS sequence"/>
</dbReference>
<evidence type="ECO:0000256" key="1">
    <source>
        <dbReference type="ARBA" id="ARBA00022737"/>
    </source>
</evidence>
<dbReference type="Pfam" id="PF22939">
    <property type="entry name" value="WHD_GPIID"/>
    <property type="match status" value="1"/>
</dbReference>
<proteinExistence type="predicted"/>
<feature type="repeat" description="ANK" evidence="3">
    <location>
        <begin position="715"/>
        <end position="744"/>
    </location>
</feature>
<comment type="caution">
    <text evidence="6">The sequence shown here is derived from an EMBL/GenBank/DDBJ whole genome shotgun (WGS) entry which is preliminary data.</text>
</comment>
<evidence type="ECO:0000259" key="4">
    <source>
        <dbReference type="Pfam" id="PF22939"/>
    </source>
</evidence>
<gene>
    <name evidence="6" type="ORF">EK21DRAFT_109467</name>
</gene>
<dbReference type="InterPro" id="IPR054471">
    <property type="entry name" value="GPIID_WHD"/>
</dbReference>
<reference evidence="6" key="1">
    <citation type="journal article" date="2020" name="Stud. Mycol.">
        <title>101 Dothideomycetes genomes: a test case for predicting lifestyles and emergence of pathogens.</title>
        <authorList>
            <person name="Haridas S."/>
            <person name="Albert R."/>
            <person name="Binder M."/>
            <person name="Bloem J."/>
            <person name="Labutti K."/>
            <person name="Salamov A."/>
            <person name="Andreopoulos B."/>
            <person name="Baker S."/>
            <person name="Barry K."/>
            <person name="Bills G."/>
            <person name="Bluhm B."/>
            <person name="Cannon C."/>
            <person name="Castanera R."/>
            <person name="Culley D."/>
            <person name="Daum C."/>
            <person name="Ezra D."/>
            <person name="Gonzalez J."/>
            <person name="Henrissat B."/>
            <person name="Kuo A."/>
            <person name="Liang C."/>
            <person name="Lipzen A."/>
            <person name="Lutzoni F."/>
            <person name="Magnuson J."/>
            <person name="Mondo S."/>
            <person name="Nolan M."/>
            <person name="Ohm R."/>
            <person name="Pangilinan J."/>
            <person name="Park H.-J."/>
            <person name="Ramirez L."/>
            <person name="Alfaro M."/>
            <person name="Sun H."/>
            <person name="Tritt A."/>
            <person name="Yoshinaga Y."/>
            <person name="Zwiers L.-H."/>
            <person name="Turgeon B."/>
            <person name="Goodwin S."/>
            <person name="Spatafora J."/>
            <person name="Crous P."/>
            <person name="Grigoriev I."/>
        </authorList>
    </citation>
    <scope>NUCLEOTIDE SEQUENCE</scope>
    <source>
        <strain evidence="6">CBS 110217</strain>
    </source>
</reference>
<dbReference type="EMBL" id="ML978169">
    <property type="protein sequence ID" value="KAF2033016.1"/>
    <property type="molecule type" value="Genomic_DNA"/>
</dbReference>
<keyword evidence="1" id="KW-0677">Repeat</keyword>
<keyword evidence="7" id="KW-1185">Reference proteome</keyword>
<dbReference type="PROSITE" id="PS50088">
    <property type="entry name" value="ANK_REPEAT"/>
    <property type="match status" value="5"/>
</dbReference>
<dbReference type="Pfam" id="PF12796">
    <property type="entry name" value="Ank_2"/>
    <property type="match status" value="2"/>
</dbReference>
<dbReference type="Pfam" id="PF24883">
    <property type="entry name" value="NPHP3_N"/>
    <property type="match status" value="1"/>
</dbReference>
<dbReference type="SUPFAM" id="SSF52540">
    <property type="entry name" value="P-loop containing nucleoside triphosphate hydrolases"/>
    <property type="match status" value="1"/>
</dbReference>
<dbReference type="Gene3D" id="3.40.50.300">
    <property type="entry name" value="P-loop containing nucleotide triphosphate hydrolases"/>
    <property type="match status" value="1"/>
</dbReference>
<dbReference type="InterPro" id="IPR036770">
    <property type="entry name" value="Ankyrin_rpt-contain_sf"/>
</dbReference>
<dbReference type="PANTHER" id="PTHR24198:SF165">
    <property type="entry name" value="ANKYRIN REPEAT-CONTAINING PROTEIN-RELATED"/>
    <property type="match status" value="1"/>
</dbReference>
<evidence type="ECO:0000313" key="7">
    <source>
        <dbReference type="Proteomes" id="UP000799777"/>
    </source>
</evidence>
<name>A0A9P4LMR6_9PLEO</name>
<dbReference type="SUPFAM" id="SSF48403">
    <property type="entry name" value="Ankyrin repeat"/>
    <property type="match status" value="2"/>
</dbReference>
<feature type="repeat" description="ANK" evidence="3">
    <location>
        <begin position="679"/>
        <end position="711"/>
    </location>
</feature>
<feature type="domain" description="Nephrocystin 3-like N-terminal" evidence="5">
    <location>
        <begin position="192"/>
        <end position="348"/>
    </location>
</feature>
<dbReference type="InterPro" id="IPR056884">
    <property type="entry name" value="NPHP3-like_N"/>
</dbReference>
<feature type="repeat" description="ANK" evidence="3">
    <location>
        <begin position="1346"/>
        <end position="1378"/>
    </location>
</feature>
<dbReference type="PANTHER" id="PTHR24198">
    <property type="entry name" value="ANKYRIN REPEAT AND PROTEIN KINASE DOMAIN-CONTAINING PROTEIN"/>
    <property type="match status" value="1"/>
</dbReference>
<protein>
    <submittedName>
        <fullName evidence="6">Ankyrin</fullName>
    </submittedName>
</protein>
<feature type="repeat" description="ANK" evidence="3">
    <location>
        <begin position="745"/>
        <end position="777"/>
    </location>
</feature>
<dbReference type="SMART" id="SM00248">
    <property type="entry name" value="ANK"/>
    <property type="match status" value="16"/>
</dbReference>
<feature type="repeat" description="ANK" evidence="3">
    <location>
        <begin position="942"/>
        <end position="974"/>
    </location>
</feature>
<keyword evidence="2 3" id="KW-0040">ANK repeat</keyword>
<sequence length="1545" mass="170821">MADPLSAVGSVAGLVSLAIQLAQLSYQYVSGIKGSSKAWSTYIQELSTLTSVLLKLQQASDHADAPNLAQILPSPGVSANSIRECHNELSDLKSTLSEKLLKKGLRRKLEMLAWPFSEFETQKKVLMLHRFSSLFGSALVADSLTVSVESYRHLKNEREIKDFNELLNWFKPKYDFLPLPPEVILEPVCPGSRADLLSSSTYVDWRDSSGATTNTPMWINGPPGAGKSVLCATIVNDILNQANTLVAHHFFKDSQEETLQDVLRHIAYQLLSQPTAVSQIAVNICEKKMVRNASLVPKDLLDVICDVSSTSGRVYIILDGLDEFAQSAKLLKYLPQFVAAKAKVVISSCDLPSIATHMANAKLIDARAESHDIELYAQWRFEEDSDIDEVLLTDAFQRDVAVTVAEQCKGSFLLARLVMNAVCDATTIKKIRNVLDHMPSTFEGAYKDTFDRILRLGQDRQALALAALCWVCNAKRSLDTNELQHAIASLEDIPEYTPESLEPATAILTSCLGLLVHSRSSQSIGLVHISAREFVLKQLSLEAQYSRIAVGRACIKYLSVPIMARGRCQSLDELKTRIADMPFLDYATRYYGYHVLSVEDDLLIDLVDFLQDEKFRESTWQILHMVVDIESQSAQELLAGSPTQATILHVACYWGFNSLLKRLLATPLGRLLLSKTDSHAWTALHWASSNGHPRLVANLIKAGADINAVDKALWTPLFWAVVRGHTSVVRLLLERGSTPFDSDYTGFTAVHWAVLAGDSDMTSLLLESGKILDRHHRRGPHDLSFSTCQLTVEEAKLQSVPKLSRNLFKLVIDISDAATFEKLAKSHKRVDLLDIGSETSISSLYDRTKVVMTKGDTRADHVQESPIERIRRGILSHAIQCKDVDLVKSMLILSRDLGKNLDSDVASTFGTGYVHLAARSGSPKVMRLLVDTKLSLRATDSRRFTPLHYACRSGTRKVLEVILESSVDVDALDQHGRTPLMLLLAFTKWRTRHTPGDAVLMFNTLVSKGASIHAKDSAGYQPIHYALIAMDPAILQTLCDLGADLVAPAEELKTPLHVLAEGRISSMNTGNLRFKNDELKLEGYSEKYHTYQTPLDLVETMTKLLLRLSPPQALQAETVTNTTALALAIRNRNWILAQALHAAQAPFSCDGDLPGEFELVAGYGFYELVRVVVEAGGVPPTDGGLIVGMSAMQPAQKQYEWDEDEIDVFGCESSPRVDYVQVLKELSVFGIDINHQDSNFRSTAIQLAAERGIKDRSYLVALLEGGADPYAHRDNGFDSFYLALFCRKLDNLAILVQHAIQDISRDHWLANFLRESGTMPQSDQECFEACVAAIGQSGAYQTYDGNGHTLLFHAVSEGNLTLAHELIKLGSNVGSADYTGWTPFHEAVKLLITQGSDVRWPVETTAPYSVTSSVPPDPDEPLPIINALHIAVGIYKARYETSNRLSPGVMRILLENGMDPNTKAMHVGGLQNCSVWEDSSPLQIMFRSSGPEYSPDFFAVVQLLIDYGADVRGIADGLNIWQIAKFEGYESLWDTLRNAEPVPTE</sequence>
<organism evidence="6 7">
    <name type="scientific">Setomelanomma holmii</name>
    <dbReference type="NCBI Taxonomy" id="210430"/>
    <lineage>
        <taxon>Eukaryota</taxon>
        <taxon>Fungi</taxon>
        <taxon>Dikarya</taxon>
        <taxon>Ascomycota</taxon>
        <taxon>Pezizomycotina</taxon>
        <taxon>Dothideomycetes</taxon>
        <taxon>Pleosporomycetidae</taxon>
        <taxon>Pleosporales</taxon>
        <taxon>Pleosporineae</taxon>
        <taxon>Phaeosphaeriaceae</taxon>
        <taxon>Setomelanomma</taxon>
    </lineage>
</organism>
<dbReference type="Gene3D" id="1.25.40.20">
    <property type="entry name" value="Ankyrin repeat-containing domain"/>
    <property type="match status" value="4"/>
</dbReference>
<accession>A0A9P4LMR6</accession>
<dbReference type="OrthoDB" id="3788444at2759"/>
<evidence type="ECO:0000259" key="5">
    <source>
        <dbReference type="Pfam" id="PF24883"/>
    </source>
</evidence>
<evidence type="ECO:0000256" key="3">
    <source>
        <dbReference type="PROSITE-ProRule" id="PRU00023"/>
    </source>
</evidence>
<evidence type="ECO:0000256" key="2">
    <source>
        <dbReference type="ARBA" id="ARBA00023043"/>
    </source>
</evidence>